<dbReference type="NCBIfam" id="TIGR01554">
    <property type="entry name" value="major_cap_HK97"/>
    <property type="match status" value="1"/>
</dbReference>
<evidence type="ECO:0000256" key="1">
    <source>
        <dbReference type="ARBA" id="ARBA00004328"/>
    </source>
</evidence>
<proteinExistence type="predicted"/>
<dbReference type="RefSeq" id="WP_118149955.1">
    <property type="nucleotide sequence ID" value="NZ_QWEY01000001.1"/>
</dbReference>
<evidence type="ECO:0000259" key="2">
    <source>
        <dbReference type="Pfam" id="PF05065"/>
    </source>
</evidence>
<comment type="caution">
    <text evidence="3">The sequence shown here is derived from an EMBL/GenBank/DDBJ whole genome shotgun (WGS) entry which is preliminary data.</text>
</comment>
<feature type="domain" description="Phage capsid-like C-terminal" evidence="2">
    <location>
        <begin position="156"/>
        <end position="386"/>
    </location>
</feature>
<dbReference type="Pfam" id="PF05065">
    <property type="entry name" value="Phage_capsid"/>
    <property type="match status" value="1"/>
</dbReference>
<dbReference type="OrthoDB" id="7754466at2"/>
<dbReference type="EMBL" id="QWEY01000001">
    <property type="protein sequence ID" value="RGP39238.1"/>
    <property type="molecule type" value="Genomic_DNA"/>
</dbReference>
<sequence length="405" mass="42517">MAAIQKTETLSDEGRTELRSLADAYEGAEVELRAALLVEGAERDKIKAPDQAGSDFARECRSFSLSGLVGAMTEGKPLSGREAEVVAELETRGQTPQRGGVVIPWEAFGLETRADSVTDTAPGTSGELASRPVMNALERFFETSAAQRFGVRALQVQGTPSFPEITGGGGLSWVAEGDGADSAAITTVATSPTIHTATARYVMTRQATRQNPALESILRRDLSEIMRQGIDLAVFRGTGTGEEPAGLGAVLTGGRTAALTGKASFSAFLQRAVELQETAKLSDASGIRIAGAPIVAQTLADSLIAGTAVSELDRLKAFGLAPLWSSQVSARGVRDGTGKGTSTVFFSAGDGHALMPTWGGVEIIIDPYSESKSGKVAITTFAFLDLLFQRTATHFFKLTAVQDRA</sequence>
<dbReference type="SUPFAM" id="SSF56563">
    <property type="entry name" value="Major capsid protein gp5"/>
    <property type="match status" value="1"/>
</dbReference>
<evidence type="ECO:0000313" key="4">
    <source>
        <dbReference type="Proteomes" id="UP000284547"/>
    </source>
</evidence>
<evidence type="ECO:0000313" key="3">
    <source>
        <dbReference type="EMBL" id="RGP39238.1"/>
    </source>
</evidence>
<keyword evidence="4" id="KW-1185">Reference proteome</keyword>
<protein>
    <submittedName>
        <fullName evidence="3">Phage major capsid protein</fullName>
    </submittedName>
</protein>
<reference evidence="3 4" key="1">
    <citation type="submission" date="2018-08" db="EMBL/GenBank/DDBJ databases">
        <title>Flavobacterium tibetense sp. nov., isolated from a wetland YonghuCo on Tibetan Plateau.</title>
        <authorList>
            <person name="Phurbu D."/>
            <person name="Lu H."/>
            <person name="Xing P."/>
        </authorList>
    </citation>
    <scope>NUCLEOTIDE SEQUENCE [LARGE SCALE GENOMIC DNA]</scope>
    <source>
        <strain evidence="3 4">DJC</strain>
    </source>
</reference>
<gene>
    <name evidence="3" type="ORF">D1012_03805</name>
</gene>
<dbReference type="AlphaFoldDB" id="A0A411Z7V5"/>
<name>A0A411Z7V5_9RHOB</name>
<dbReference type="Proteomes" id="UP000284547">
    <property type="component" value="Unassembled WGS sequence"/>
</dbReference>
<accession>A0A411Z7V5</accession>
<comment type="subcellular location">
    <subcellularLocation>
        <location evidence="1">Virion</location>
    </subcellularLocation>
</comment>
<dbReference type="Gene3D" id="3.30.2400.10">
    <property type="entry name" value="Major capsid protein gp5"/>
    <property type="match status" value="1"/>
</dbReference>
<dbReference type="InterPro" id="IPR024455">
    <property type="entry name" value="Phage_capsid"/>
</dbReference>
<dbReference type="InterPro" id="IPR054612">
    <property type="entry name" value="Phage_capsid-like_C"/>
</dbReference>
<organism evidence="3 4">
    <name type="scientific">Pseudotabrizicola alkalilacus</name>
    <dbReference type="NCBI Taxonomy" id="2305252"/>
    <lineage>
        <taxon>Bacteria</taxon>
        <taxon>Pseudomonadati</taxon>
        <taxon>Pseudomonadota</taxon>
        <taxon>Alphaproteobacteria</taxon>
        <taxon>Rhodobacterales</taxon>
        <taxon>Paracoccaceae</taxon>
        <taxon>Pseudotabrizicola</taxon>
    </lineage>
</organism>